<evidence type="ECO:0000313" key="1">
    <source>
        <dbReference type="EMBL" id="RED27063.1"/>
    </source>
</evidence>
<gene>
    <name evidence="1" type="ORF">BD847_0996</name>
</gene>
<reference evidence="1 2" key="1">
    <citation type="submission" date="2018-07" db="EMBL/GenBank/DDBJ databases">
        <title>Genomic Encyclopedia of Archaeal and Bacterial Type Strains, Phase II (KMG-II): from individual species to whole genera.</title>
        <authorList>
            <person name="Goeker M."/>
        </authorList>
    </citation>
    <scope>NUCLEOTIDE SEQUENCE [LARGE SCALE GENOMIC DNA]</scope>
    <source>
        <strain evidence="1 2">DSM 25795</strain>
    </source>
</reference>
<proteinExistence type="predicted"/>
<evidence type="ECO:0000313" key="2">
    <source>
        <dbReference type="Proteomes" id="UP000257004"/>
    </source>
</evidence>
<keyword evidence="2" id="KW-1185">Reference proteome</keyword>
<accession>A0A3D9G1M0</accession>
<dbReference type="EMBL" id="QRDQ01000007">
    <property type="protein sequence ID" value="RED27063.1"/>
    <property type="molecule type" value="Genomic_DNA"/>
</dbReference>
<protein>
    <submittedName>
        <fullName evidence="1">Uncharacterized protein</fullName>
    </submittedName>
</protein>
<comment type="caution">
    <text evidence="1">The sequence shown here is derived from an EMBL/GenBank/DDBJ whole genome shotgun (WGS) entry which is preliminary data.</text>
</comment>
<dbReference type="AlphaFoldDB" id="A0A3D9G1M0"/>
<name>A0A3D9G1M0_9FLAO</name>
<dbReference type="Proteomes" id="UP000257004">
    <property type="component" value="Unassembled WGS sequence"/>
</dbReference>
<organism evidence="1 2">
    <name type="scientific">Flavobacterium cutihirudinis</name>
    <dbReference type="NCBI Taxonomy" id="1265740"/>
    <lineage>
        <taxon>Bacteria</taxon>
        <taxon>Pseudomonadati</taxon>
        <taxon>Bacteroidota</taxon>
        <taxon>Flavobacteriia</taxon>
        <taxon>Flavobacteriales</taxon>
        <taxon>Flavobacteriaceae</taxon>
        <taxon>Flavobacterium</taxon>
    </lineage>
</organism>
<sequence length="43" mass="5144">MGLINFNSNNFKYAKMTTWYICKKKLKLYKSLKIIANFIIVKI</sequence>